<dbReference type="AlphaFoldDB" id="A0A852T0W5"/>
<evidence type="ECO:0000256" key="2">
    <source>
        <dbReference type="ARBA" id="ARBA00023315"/>
    </source>
</evidence>
<name>A0A852T0W5_9MICO</name>
<dbReference type="PROSITE" id="PS51186">
    <property type="entry name" value="GNAT"/>
    <property type="match status" value="1"/>
</dbReference>
<comment type="caution">
    <text evidence="4">The sequence shown here is derived from an EMBL/GenBank/DDBJ whole genome shotgun (WGS) entry which is preliminary data.</text>
</comment>
<reference evidence="4 5" key="1">
    <citation type="submission" date="2020-07" db="EMBL/GenBank/DDBJ databases">
        <title>Sequencing the genomes of 1000 actinobacteria strains.</title>
        <authorList>
            <person name="Klenk H.-P."/>
        </authorList>
    </citation>
    <scope>NUCLEOTIDE SEQUENCE [LARGE SCALE GENOMIC DNA]</scope>
    <source>
        <strain evidence="4 5">DSM 23871</strain>
    </source>
</reference>
<evidence type="ECO:0000256" key="1">
    <source>
        <dbReference type="ARBA" id="ARBA00022679"/>
    </source>
</evidence>
<evidence type="ECO:0000259" key="3">
    <source>
        <dbReference type="PROSITE" id="PS51186"/>
    </source>
</evidence>
<dbReference type="Pfam" id="PF00583">
    <property type="entry name" value="Acetyltransf_1"/>
    <property type="match status" value="1"/>
</dbReference>
<dbReference type="InterPro" id="IPR016181">
    <property type="entry name" value="Acyl_CoA_acyltransferase"/>
</dbReference>
<gene>
    <name evidence="4" type="ORF">BJ963_002050</name>
</gene>
<organism evidence="4 5">
    <name type="scientific">Leifsonia soli</name>
    <dbReference type="NCBI Taxonomy" id="582665"/>
    <lineage>
        <taxon>Bacteria</taxon>
        <taxon>Bacillati</taxon>
        <taxon>Actinomycetota</taxon>
        <taxon>Actinomycetes</taxon>
        <taxon>Micrococcales</taxon>
        <taxon>Microbacteriaceae</taxon>
        <taxon>Leifsonia</taxon>
    </lineage>
</organism>
<dbReference type="RefSeq" id="WP_179456420.1">
    <property type="nucleotide sequence ID" value="NZ_BAAAPX010000001.1"/>
</dbReference>
<keyword evidence="2" id="KW-0012">Acyltransferase</keyword>
<protein>
    <submittedName>
        <fullName evidence="4">Ribosomal protein S18 acetylase RimI-like enzyme</fullName>
    </submittedName>
</protein>
<accession>A0A852T0W5</accession>
<dbReference type="GO" id="GO:0016747">
    <property type="term" value="F:acyltransferase activity, transferring groups other than amino-acyl groups"/>
    <property type="evidence" value="ECO:0007669"/>
    <property type="project" value="InterPro"/>
</dbReference>
<dbReference type="PANTHER" id="PTHR43877">
    <property type="entry name" value="AMINOALKYLPHOSPHONATE N-ACETYLTRANSFERASE-RELATED-RELATED"/>
    <property type="match status" value="1"/>
</dbReference>
<dbReference type="SUPFAM" id="SSF55729">
    <property type="entry name" value="Acyl-CoA N-acyltransferases (Nat)"/>
    <property type="match status" value="1"/>
</dbReference>
<proteinExistence type="predicted"/>
<dbReference type="CDD" id="cd04301">
    <property type="entry name" value="NAT_SF"/>
    <property type="match status" value="1"/>
</dbReference>
<keyword evidence="1" id="KW-0808">Transferase</keyword>
<dbReference type="Proteomes" id="UP000589620">
    <property type="component" value="Unassembled WGS sequence"/>
</dbReference>
<dbReference type="InterPro" id="IPR000182">
    <property type="entry name" value="GNAT_dom"/>
</dbReference>
<keyword evidence="4" id="KW-0687">Ribonucleoprotein</keyword>
<dbReference type="Gene3D" id="3.40.630.30">
    <property type="match status" value="1"/>
</dbReference>
<sequence length="170" mass="18658">MTTPLIRPAGPDEYPAIGELTHAAYTTDYTDLSPHYRDELKHPEALLDDFEFFVAEDTGTGQLLGTIALLRPGRDQGGQIAQDELYFRLLATHPSARGRGIGIALTQFALDQAAQRGQRAVVMNSGPVMVGAHALYRKLGFRREPDREGIVELPDGRSLQLLTFVRDVGA</sequence>
<keyword evidence="4" id="KW-0689">Ribosomal protein</keyword>
<dbReference type="EMBL" id="JACCBJ010000001">
    <property type="protein sequence ID" value="NYD74531.1"/>
    <property type="molecule type" value="Genomic_DNA"/>
</dbReference>
<feature type="domain" description="N-acetyltransferase" evidence="3">
    <location>
        <begin position="4"/>
        <end position="160"/>
    </location>
</feature>
<evidence type="ECO:0000313" key="4">
    <source>
        <dbReference type="EMBL" id="NYD74531.1"/>
    </source>
</evidence>
<dbReference type="GO" id="GO:0005840">
    <property type="term" value="C:ribosome"/>
    <property type="evidence" value="ECO:0007669"/>
    <property type="project" value="UniProtKB-KW"/>
</dbReference>
<dbReference type="InterPro" id="IPR050832">
    <property type="entry name" value="Bact_Acetyltransf"/>
</dbReference>
<evidence type="ECO:0000313" key="5">
    <source>
        <dbReference type="Proteomes" id="UP000589620"/>
    </source>
</evidence>
<keyword evidence="5" id="KW-1185">Reference proteome</keyword>